<keyword evidence="1" id="KW-0472">Membrane</keyword>
<dbReference type="PANTHER" id="PTHR35043">
    <property type="entry name" value="TRANSCRIPTION FACTOR DOMAIN-CONTAINING PROTEIN"/>
    <property type="match status" value="1"/>
</dbReference>
<dbReference type="OrthoDB" id="9451547at2759"/>
<organism evidence="3 4">
    <name type="scientific">Mycena venus</name>
    <dbReference type="NCBI Taxonomy" id="2733690"/>
    <lineage>
        <taxon>Eukaryota</taxon>
        <taxon>Fungi</taxon>
        <taxon>Dikarya</taxon>
        <taxon>Basidiomycota</taxon>
        <taxon>Agaricomycotina</taxon>
        <taxon>Agaricomycetes</taxon>
        <taxon>Agaricomycetidae</taxon>
        <taxon>Agaricales</taxon>
        <taxon>Marasmiineae</taxon>
        <taxon>Mycenaceae</taxon>
        <taxon>Mycena</taxon>
    </lineage>
</organism>
<dbReference type="PANTHER" id="PTHR35043:SF7">
    <property type="entry name" value="TRANSCRIPTION FACTOR DOMAIN-CONTAINING PROTEIN"/>
    <property type="match status" value="1"/>
</dbReference>
<feature type="signal peptide" evidence="2">
    <location>
        <begin position="1"/>
        <end position="17"/>
    </location>
</feature>
<keyword evidence="4" id="KW-1185">Reference proteome</keyword>
<evidence type="ECO:0000256" key="2">
    <source>
        <dbReference type="SAM" id="SignalP"/>
    </source>
</evidence>
<feature type="transmembrane region" description="Helical" evidence="1">
    <location>
        <begin position="345"/>
        <end position="367"/>
    </location>
</feature>
<reference evidence="3" key="1">
    <citation type="submission" date="2020-05" db="EMBL/GenBank/DDBJ databases">
        <title>Mycena genomes resolve the evolution of fungal bioluminescence.</title>
        <authorList>
            <person name="Tsai I.J."/>
        </authorList>
    </citation>
    <scope>NUCLEOTIDE SEQUENCE</scope>
    <source>
        <strain evidence="3">CCC161011</strain>
    </source>
</reference>
<proteinExistence type="predicted"/>
<dbReference type="AlphaFoldDB" id="A0A8H7CZJ9"/>
<dbReference type="Proteomes" id="UP000620124">
    <property type="component" value="Unassembled WGS sequence"/>
</dbReference>
<feature type="transmembrane region" description="Helical" evidence="1">
    <location>
        <begin position="265"/>
        <end position="287"/>
    </location>
</feature>
<feature type="transmembrane region" description="Helical" evidence="1">
    <location>
        <begin position="83"/>
        <end position="103"/>
    </location>
</feature>
<feature type="chain" id="PRO_5034278160" evidence="2">
    <location>
        <begin position="18"/>
        <end position="368"/>
    </location>
</feature>
<feature type="transmembrane region" description="Helical" evidence="1">
    <location>
        <begin position="43"/>
        <end position="62"/>
    </location>
</feature>
<feature type="transmembrane region" description="Helical" evidence="1">
    <location>
        <begin position="299"/>
        <end position="325"/>
    </location>
</feature>
<comment type="caution">
    <text evidence="3">The sequence shown here is derived from an EMBL/GenBank/DDBJ whole genome shotgun (WGS) entry which is preliminary data.</text>
</comment>
<dbReference type="EMBL" id="JACAZI010000007">
    <property type="protein sequence ID" value="KAF7356020.1"/>
    <property type="molecule type" value="Genomic_DNA"/>
</dbReference>
<gene>
    <name evidence="3" type="ORF">MVEN_00931400</name>
</gene>
<evidence type="ECO:0000256" key="1">
    <source>
        <dbReference type="SAM" id="Phobius"/>
    </source>
</evidence>
<evidence type="ECO:0000313" key="3">
    <source>
        <dbReference type="EMBL" id="KAF7356020.1"/>
    </source>
</evidence>
<name>A0A8H7CZJ9_9AGAR</name>
<sequence length="368" mass="40572">MILLLVLVHLLNKNGTAVPVTIPLAPRSSTANSCDDINNCRKLFDIVWGCLVTIFTCTWASVHPNVPPPGQSWLALFLHRLKMMLIGIIAPELMVGFAVRQFWGVRILAKEYGFSRTHGFFFCMGGFVSSTGYPVVTRKQLEDMEHGPEFLKAIKYVNAEDIADKSKGDALSKGVALAQGLWFTTQCFARLHQRLAITELEFATLAFAVVNILIWLLWWDKPLDVQRPMVVGPSLPLGPHWGYNYYPLLSTSVPSFWSFPMGKNFQLATVGVTALAGSVFGAIHCAAWTLEFSTAAEMWIWRSCSLVITAFPGVCFLASLAAFIASHWQMILGTSSENAIVTVSAIGFFGSFPIYIAARLILVVLSLS</sequence>
<evidence type="ECO:0000313" key="4">
    <source>
        <dbReference type="Proteomes" id="UP000620124"/>
    </source>
</evidence>
<keyword evidence="2" id="KW-0732">Signal</keyword>
<keyword evidence="1" id="KW-0812">Transmembrane</keyword>
<protein>
    <submittedName>
        <fullName evidence="3">Uncharacterized protein</fullName>
    </submittedName>
</protein>
<feature type="transmembrane region" description="Helical" evidence="1">
    <location>
        <begin position="200"/>
        <end position="219"/>
    </location>
</feature>
<accession>A0A8H7CZJ9</accession>
<keyword evidence="1" id="KW-1133">Transmembrane helix</keyword>